<dbReference type="NCBIfam" id="TIGR04131">
    <property type="entry name" value="Bac_Flav_CTERM"/>
    <property type="match status" value="1"/>
</dbReference>
<dbReference type="EMBL" id="JAVDUU010000002">
    <property type="protein sequence ID" value="MDR6942532.1"/>
    <property type="molecule type" value="Genomic_DNA"/>
</dbReference>
<feature type="chain" id="PRO_5046825002" evidence="1">
    <location>
        <begin position="24"/>
        <end position="651"/>
    </location>
</feature>
<keyword evidence="1" id="KW-0732">Signal</keyword>
<evidence type="ECO:0000256" key="1">
    <source>
        <dbReference type="SAM" id="SignalP"/>
    </source>
</evidence>
<reference evidence="2 3" key="1">
    <citation type="submission" date="2023-07" db="EMBL/GenBank/DDBJ databases">
        <title>Sorghum-associated microbial communities from plants grown in Nebraska, USA.</title>
        <authorList>
            <person name="Schachtman D."/>
        </authorList>
    </citation>
    <scope>NUCLEOTIDE SEQUENCE [LARGE SCALE GENOMIC DNA]</scope>
    <source>
        <strain evidence="2 3">3262</strain>
    </source>
</reference>
<evidence type="ECO:0000313" key="2">
    <source>
        <dbReference type="EMBL" id="MDR6942532.1"/>
    </source>
</evidence>
<dbReference type="Proteomes" id="UP001247620">
    <property type="component" value="Unassembled WGS sequence"/>
</dbReference>
<proteinExistence type="predicted"/>
<feature type="signal peptide" evidence="1">
    <location>
        <begin position="1"/>
        <end position="23"/>
    </location>
</feature>
<accession>A0ABU1TAV4</accession>
<dbReference type="SUPFAM" id="SSF48726">
    <property type="entry name" value="Immunoglobulin"/>
    <property type="match status" value="1"/>
</dbReference>
<dbReference type="InterPro" id="IPR036179">
    <property type="entry name" value="Ig-like_dom_sf"/>
</dbReference>
<dbReference type="RefSeq" id="WP_310095832.1">
    <property type="nucleotide sequence ID" value="NZ_JAVDUU010000002.1"/>
</dbReference>
<organism evidence="2 3">
    <name type="scientific">Mucilaginibacter pocheonensis</name>
    <dbReference type="NCBI Taxonomy" id="398050"/>
    <lineage>
        <taxon>Bacteria</taxon>
        <taxon>Pseudomonadati</taxon>
        <taxon>Bacteroidota</taxon>
        <taxon>Sphingobacteriia</taxon>
        <taxon>Sphingobacteriales</taxon>
        <taxon>Sphingobacteriaceae</taxon>
        <taxon>Mucilaginibacter</taxon>
    </lineage>
</organism>
<comment type="caution">
    <text evidence="2">The sequence shown here is derived from an EMBL/GenBank/DDBJ whole genome shotgun (WGS) entry which is preliminary data.</text>
</comment>
<name>A0ABU1TAV4_9SPHI</name>
<dbReference type="InterPro" id="IPR013783">
    <property type="entry name" value="Ig-like_fold"/>
</dbReference>
<sequence>MRLHVLKLFLLLIFIQTFNPALGQTCKGSLGDPVVHVDFGAGAGNGGPLPDGLTSLNYTSDCPRDGSYSITHYSGGCHTTWHTVYTDHTGNTNGFFMMINANNDPNVFFTQTTDIDALCSNTTYEFSAYVLNLMKLSSSDNTVHHPDIEFSVETVDGVPIGPPHRTFTIEPTDTPEWVRESFMFTTPANTTRVVIKMTNKAPGGNGNDLLLDDISFRACGPLVQTGFTTVSAHQNQNVCLGQTQTYTLVSTIGEGYDNPKRQWQQNNGDGNGWVDISGQTADTYRFTLLNASLATYQYRLAVAEGDNITSVHCRVYSDPLSVTVNPYPVVPDILPQQSCAGDVATFTASGGVSYEWSGPGITSVNKNQNPLIFSPVTPGDAGNYTVKVTSAAGCSSTTTTALTVHLNPVLTVDNPSPTICSGNSVVLNASAPGATQYLWTPATGLSNASLPNPVANPAVTTVYTVRATNAFDCFDEKTVTVNVLPPPVANAGGDKKIFEGQSVKLDGTAQNGDTYSWTPTDYLSDPHVLNPVASPVNDITYTLQVTSSYNCGTNASSVFVRVYKKIIIPNTFSPNGDGKNDLWDIEALVTYPQSLLRVYNRYGQQVFKSLGYDHPWAGTYNNAILPPGTYYYMIDLKNGAPLLSGWVQLMR</sequence>
<keyword evidence="3" id="KW-1185">Reference proteome</keyword>
<dbReference type="Gene3D" id="2.60.40.10">
    <property type="entry name" value="Immunoglobulins"/>
    <property type="match status" value="1"/>
</dbReference>
<dbReference type="InterPro" id="IPR026341">
    <property type="entry name" value="T9SS_type_B"/>
</dbReference>
<dbReference type="Pfam" id="PF13585">
    <property type="entry name" value="CHU_C"/>
    <property type="match status" value="1"/>
</dbReference>
<evidence type="ECO:0000313" key="3">
    <source>
        <dbReference type="Proteomes" id="UP001247620"/>
    </source>
</evidence>
<dbReference type="Gene3D" id="2.60.120.260">
    <property type="entry name" value="Galactose-binding domain-like"/>
    <property type="match status" value="1"/>
</dbReference>
<gene>
    <name evidence="2" type="ORF">J2W55_002374</name>
</gene>
<protein>
    <submittedName>
        <fullName evidence="2">Gliding motility-associated-like protein</fullName>
    </submittedName>
</protein>